<comment type="caution">
    <text evidence="1">The sequence shown here is derived from an EMBL/GenBank/DDBJ whole genome shotgun (WGS) entry which is preliminary data.</text>
</comment>
<organism evidence="1 2">
    <name type="scientific">Catharanthus roseus</name>
    <name type="common">Madagascar periwinkle</name>
    <name type="synonym">Vinca rosea</name>
    <dbReference type="NCBI Taxonomy" id="4058"/>
    <lineage>
        <taxon>Eukaryota</taxon>
        <taxon>Viridiplantae</taxon>
        <taxon>Streptophyta</taxon>
        <taxon>Embryophyta</taxon>
        <taxon>Tracheophyta</taxon>
        <taxon>Spermatophyta</taxon>
        <taxon>Magnoliopsida</taxon>
        <taxon>eudicotyledons</taxon>
        <taxon>Gunneridae</taxon>
        <taxon>Pentapetalae</taxon>
        <taxon>asterids</taxon>
        <taxon>lamiids</taxon>
        <taxon>Gentianales</taxon>
        <taxon>Apocynaceae</taxon>
        <taxon>Rauvolfioideae</taxon>
        <taxon>Vinceae</taxon>
        <taxon>Catharanthinae</taxon>
        <taxon>Catharanthus</taxon>
    </lineage>
</organism>
<gene>
    <name evidence="1" type="ORF">M9H77_22948</name>
</gene>
<reference evidence="2" key="1">
    <citation type="journal article" date="2023" name="Nat. Plants">
        <title>Single-cell RNA sequencing provides a high-resolution roadmap for understanding the multicellular compartmentation of specialized metabolism.</title>
        <authorList>
            <person name="Sun S."/>
            <person name="Shen X."/>
            <person name="Li Y."/>
            <person name="Li Y."/>
            <person name="Wang S."/>
            <person name="Li R."/>
            <person name="Zhang H."/>
            <person name="Shen G."/>
            <person name="Guo B."/>
            <person name="Wei J."/>
            <person name="Xu J."/>
            <person name="St-Pierre B."/>
            <person name="Chen S."/>
            <person name="Sun C."/>
        </authorList>
    </citation>
    <scope>NUCLEOTIDE SEQUENCE [LARGE SCALE GENOMIC DNA]</scope>
</reference>
<dbReference type="EMBL" id="CM044705">
    <property type="protein sequence ID" value="KAI5663625.1"/>
    <property type="molecule type" value="Genomic_DNA"/>
</dbReference>
<accession>A0ACC0ARW0</accession>
<evidence type="ECO:0000313" key="1">
    <source>
        <dbReference type="EMBL" id="KAI5663625.1"/>
    </source>
</evidence>
<name>A0ACC0ARW0_CATRO</name>
<dbReference type="Proteomes" id="UP001060085">
    <property type="component" value="Linkage Group LG05"/>
</dbReference>
<sequence length="138" mass="15185">MSNSKVSSGVTIVAWRYRVQSSRLHVAVSRKGVITCGLGLRVNLGICDKKKKKKKTKSSNLDIDDVALSEDSITVDDALGSGSGVGEVYAIDAAKKIKYDDLFPVEAKKFWYDPNAKAKFVEESLDGRVKKKADHYCK</sequence>
<evidence type="ECO:0000313" key="2">
    <source>
        <dbReference type="Proteomes" id="UP001060085"/>
    </source>
</evidence>
<proteinExistence type="predicted"/>
<keyword evidence="2" id="KW-1185">Reference proteome</keyword>
<protein>
    <submittedName>
        <fullName evidence="1">Uncharacterized protein</fullName>
    </submittedName>
</protein>